<keyword evidence="2" id="KW-1185">Reference proteome</keyword>
<sequence length="177" mass="19409">MTEPKMTAGSARLYRNNELLRQWPAVAYSATEVPPGEATYRLESQEEVKGAQLSTKLDSAWTFRSGHVGSVTGLPFMAVHFKPRLDARNRARAGVSVIPVSVQRQPGAPVGKVTGLNVDESIDDGKTWQRVKLARVGDKWLAHVTNRSGTAVSLRAVAKDAEGDKAEQRIIRAYRVN</sequence>
<comment type="caution">
    <text evidence="1">The sequence shown here is derived from an EMBL/GenBank/DDBJ whole genome shotgun (WGS) entry which is preliminary data.</text>
</comment>
<dbReference type="Proteomes" id="UP001589890">
    <property type="component" value="Unassembled WGS sequence"/>
</dbReference>
<organism evidence="1 2">
    <name type="scientific">Kribbella deserti</name>
    <dbReference type="NCBI Taxonomy" id="1926257"/>
    <lineage>
        <taxon>Bacteria</taxon>
        <taxon>Bacillati</taxon>
        <taxon>Actinomycetota</taxon>
        <taxon>Actinomycetes</taxon>
        <taxon>Propionibacteriales</taxon>
        <taxon>Kribbellaceae</taxon>
        <taxon>Kribbella</taxon>
    </lineage>
</organism>
<proteinExistence type="predicted"/>
<evidence type="ECO:0000313" key="2">
    <source>
        <dbReference type="Proteomes" id="UP001589890"/>
    </source>
</evidence>
<gene>
    <name evidence="1" type="ORF">ACFFGN_21735</name>
</gene>
<evidence type="ECO:0000313" key="1">
    <source>
        <dbReference type="EMBL" id="MFC0626717.1"/>
    </source>
</evidence>
<dbReference type="RefSeq" id="WP_380050645.1">
    <property type="nucleotide sequence ID" value="NZ_JBHLTC010000028.1"/>
</dbReference>
<protein>
    <submittedName>
        <fullName evidence="1">Uncharacterized protein</fullName>
    </submittedName>
</protein>
<dbReference type="EMBL" id="JBHLTC010000028">
    <property type="protein sequence ID" value="MFC0626717.1"/>
    <property type="molecule type" value="Genomic_DNA"/>
</dbReference>
<reference evidence="1 2" key="1">
    <citation type="submission" date="2024-09" db="EMBL/GenBank/DDBJ databases">
        <authorList>
            <person name="Sun Q."/>
            <person name="Mori K."/>
        </authorList>
    </citation>
    <scope>NUCLEOTIDE SEQUENCE [LARGE SCALE GENOMIC DNA]</scope>
    <source>
        <strain evidence="1 2">CGMCC 1.15906</strain>
    </source>
</reference>
<name>A0ABV6QSL2_9ACTN</name>
<accession>A0ABV6QSL2</accession>